<keyword evidence="2" id="KW-0853">WD repeat</keyword>
<dbReference type="SMART" id="SM00320">
    <property type="entry name" value="WD40"/>
    <property type="match status" value="2"/>
</dbReference>
<keyword evidence="4" id="KW-1185">Reference proteome</keyword>
<gene>
    <name evidence="3" type="primary">Thoc6</name>
    <name evidence="3" type="ORF">Anas_06995</name>
</gene>
<dbReference type="AlphaFoldDB" id="A0A5N5T8A9"/>
<evidence type="ECO:0000313" key="4">
    <source>
        <dbReference type="Proteomes" id="UP000326759"/>
    </source>
</evidence>
<accession>A0A5N5T8A9</accession>
<reference evidence="3 4" key="1">
    <citation type="journal article" date="2019" name="PLoS Biol.">
        <title>Sex chromosomes control vertical transmission of feminizing Wolbachia symbionts in an isopod.</title>
        <authorList>
            <person name="Becking T."/>
            <person name="Chebbi M.A."/>
            <person name="Giraud I."/>
            <person name="Moumen B."/>
            <person name="Laverre T."/>
            <person name="Caubet Y."/>
            <person name="Peccoud J."/>
            <person name="Gilbert C."/>
            <person name="Cordaux R."/>
        </authorList>
    </citation>
    <scope>NUCLEOTIDE SEQUENCE [LARGE SCALE GENOMIC DNA]</scope>
    <source>
        <strain evidence="3">ANa2</strain>
        <tissue evidence="3">Whole body excluding digestive tract and cuticle</tissue>
    </source>
</reference>
<dbReference type="InterPro" id="IPR036322">
    <property type="entry name" value="WD40_repeat_dom_sf"/>
</dbReference>
<organism evidence="3 4">
    <name type="scientific">Armadillidium nasatum</name>
    <dbReference type="NCBI Taxonomy" id="96803"/>
    <lineage>
        <taxon>Eukaryota</taxon>
        <taxon>Metazoa</taxon>
        <taxon>Ecdysozoa</taxon>
        <taxon>Arthropoda</taxon>
        <taxon>Crustacea</taxon>
        <taxon>Multicrustacea</taxon>
        <taxon>Malacostraca</taxon>
        <taxon>Eumalacostraca</taxon>
        <taxon>Peracarida</taxon>
        <taxon>Isopoda</taxon>
        <taxon>Oniscidea</taxon>
        <taxon>Crinocheta</taxon>
        <taxon>Armadillidiidae</taxon>
        <taxon>Armadillidium</taxon>
    </lineage>
</organism>
<name>A0A5N5T8A9_9CRUS</name>
<proteinExistence type="inferred from homology"/>
<dbReference type="PANTHER" id="PTHR44411">
    <property type="entry name" value="THO COMPLEX SUBUNIT 6 HOMOLOG"/>
    <property type="match status" value="1"/>
</dbReference>
<dbReference type="GO" id="GO:0000346">
    <property type="term" value="C:transcription export complex"/>
    <property type="evidence" value="ECO:0007669"/>
    <property type="project" value="TreeGrafter"/>
</dbReference>
<dbReference type="Pfam" id="PF00400">
    <property type="entry name" value="WD40"/>
    <property type="match status" value="2"/>
</dbReference>
<dbReference type="Gene3D" id="2.130.10.10">
    <property type="entry name" value="YVTN repeat-like/Quinoprotein amine dehydrogenase"/>
    <property type="match status" value="1"/>
</dbReference>
<comment type="caution">
    <text evidence="3">The sequence shown here is derived from an EMBL/GenBank/DDBJ whole genome shotgun (WGS) entry which is preliminary data.</text>
</comment>
<dbReference type="InterPro" id="IPR015943">
    <property type="entry name" value="WD40/YVTN_repeat-like_dom_sf"/>
</dbReference>
<dbReference type="OrthoDB" id="273067at2759"/>
<dbReference type="Proteomes" id="UP000326759">
    <property type="component" value="Unassembled WGS sequence"/>
</dbReference>
<dbReference type="InterPro" id="IPR042626">
    <property type="entry name" value="THOC6"/>
</dbReference>
<dbReference type="GO" id="GO:0006406">
    <property type="term" value="P:mRNA export from nucleus"/>
    <property type="evidence" value="ECO:0007669"/>
    <property type="project" value="TreeGrafter"/>
</dbReference>
<protein>
    <submittedName>
        <fullName evidence="3">THO complex subunit 6-like protein</fullName>
    </submittedName>
</protein>
<sequence length="238" mass="25766">MIFSALKDIYSKIYCLSSSTNETLLSVGNSDGKLIIFDIKELMPQKGIVGREKLNKPVLTISAHNDPIYSMASSKEFCITGATGVISVYSAGEDGQVLVWDPRVGREPKIKLKPYTNEQIQRPQFGKYITSVDVENDWLICGGGPQAGIFHLRSLALTTVFEPKETSIHVTKFTRQGFDRGSIVVAGASSQVNVCNISGEITAKILASSSCVYDVHVLEHPNTIAFIGGTGVKTGCMS</sequence>
<comment type="similarity">
    <text evidence="1">Belongs to the WD repeat THOC6 family.</text>
</comment>
<dbReference type="EMBL" id="SEYY01008051">
    <property type="protein sequence ID" value="KAB7502278.1"/>
    <property type="molecule type" value="Genomic_DNA"/>
</dbReference>
<dbReference type="SUPFAM" id="SSF50978">
    <property type="entry name" value="WD40 repeat-like"/>
    <property type="match status" value="1"/>
</dbReference>
<dbReference type="GO" id="GO:0000347">
    <property type="term" value="C:THO complex"/>
    <property type="evidence" value="ECO:0007669"/>
    <property type="project" value="TreeGrafter"/>
</dbReference>
<dbReference type="InterPro" id="IPR001680">
    <property type="entry name" value="WD40_rpt"/>
</dbReference>
<evidence type="ECO:0000313" key="3">
    <source>
        <dbReference type="EMBL" id="KAB7502278.1"/>
    </source>
</evidence>
<dbReference type="PANTHER" id="PTHR44411:SF1">
    <property type="entry name" value="THO COMPLEX SUBUNIT 6 HOMOLOG"/>
    <property type="match status" value="1"/>
</dbReference>
<evidence type="ECO:0000256" key="1">
    <source>
        <dbReference type="ARBA" id="ARBA00009728"/>
    </source>
</evidence>
<evidence type="ECO:0000256" key="2">
    <source>
        <dbReference type="ARBA" id="ARBA00022574"/>
    </source>
</evidence>